<keyword evidence="4" id="KW-1185">Reference proteome</keyword>
<protein>
    <submittedName>
        <fullName evidence="3">Alpha/beta hydrolase</fullName>
    </submittedName>
</protein>
<dbReference type="GO" id="GO:0046503">
    <property type="term" value="P:glycerolipid catabolic process"/>
    <property type="evidence" value="ECO:0007669"/>
    <property type="project" value="TreeGrafter"/>
</dbReference>
<dbReference type="PANTHER" id="PTHR43433:SF5">
    <property type="entry name" value="AB HYDROLASE-1 DOMAIN-CONTAINING PROTEIN"/>
    <property type="match status" value="1"/>
</dbReference>
<dbReference type="SUPFAM" id="SSF53474">
    <property type="entry name" value="alpha/beta-Hydrolases"/>
    <property type="match status" value="1"/>
</dbReference>
<sequence length="312" mass="33796">MRIVPVNGLELAVEVHGDPDGLPLVLVSGMGQHLVGWHPELLASMVRRGYRVIVFDNRDVGHSTHLDWHGEPDLLAIVNGETELAPYRLEDLAADTLGLMDVLGLDSAHVLGLSLGGMVAQILALTSPERVRSITSVMSHPGDPTVKPTDEAVDLLLRPSPTNLAEFVLAAEESARVIGSPEFVLDVEWLRTRSAVLWERRQNPAGVARQLAAVLVAPDRTEALRALRVPALVVHGTLDPLIPVRGGRLTAAAIPSAELMEIDGMGHDLPRQIWSRLLDRLEDVTHHGETVRADAARTRAPDSMVRTPVSPP</sequence>
<evidence type="ECO:0000313" key="4">
    <source>
        <dbReference type="Proteomes" id="UP000179769"/>
    </source>
</evidence>
<dbReference type="Pfam" id="PF00561">
    <property type="entry name" value="Abhydrolase_1"/>
    <property type="match status" value="1"/>
</dbReference>
<keyword evidence="3" id="KW-0378">Hydrolase</keyword>
<dbReference type="EMBL" id="MAXA01000001">
    <property type="protein sequence ID" value="OHV46799.1"/>
    <property type="molecule type" value="Genomic_DNA"/>
</dbReference>
<dbReference type="GO" id="GO:0004806">
    <property type="term" value="F:triacylglycerol lipase activity"/>
    <property type="evidence" value="ECO:0007669"/>
    <property type="project" value="TreeGrafter"/>
</dbReference>
<comment type="caution">
    <text evidence="3">The sequence shown here is derived from an EMBL/GenBank/DDBJ whole genome shotgun (WGS) entry which is preliminary data.</text>
</comment>
<dbReference type="PANTHER" id="PTHR43433">
    <property type="entry name" value="HYDROLASE, ALPHA/BETA FOLD FAMILY PROTEIN"/>
    <property type="match status" value="1"/>
</dbReference>
<dbReference type="InterPro" id="IPR029058">
    <property type="entry name" value="AB_hydrolase_fold"/>
</dbReference>
<feature type="domain" description="AB hydrolase-1" evidence="2">
    <location>
        <begin position="23"/>
        <end position="268"/>
    </location>
</feature>
<accession>A0A1S1RLV6</accession>
<organism evidence="3 4">
    <name type="scientific">Parafrankia soli</name>
    <dbReference type="NCBI Taxonomy" id="2599596"/>
    <lineage>
        <taxon>Bacteria</taxon>
        <taxon>Bacillati</taxon>
        <taxon>Actinomycetota</taxon>
        <taxon>Actinomycetes</taxon>
        <taxon>Frankiales</taxon>
        <taxon>Frankiaceae</taxon>
        <taxon>Parafrankia</taxon>
    </lineage>
</organism>
<dbReference type="AlphaFoldDB" id="A0A1S1RLV6"/>
<name>A0A1S1RLV6_9ACTN</name>
<dbReference type="RefSeq" id="WP_071059239.1">
    <property type="nucleotide sequence ID" value="NZ_MAXA01000001.1"/>
</dbReference>
<reference evidence="4" key="1">
    <citation type="submission" date="2016-07" db="EMBL/GenBank/DDBJ databases">
        <title>Frankia sp. NRRL B-16219 Genome sequencing.</title>
        <authorList>
            <person name="Ghodhbane-Gtari F."/>
            <person name="Swanson E."/>
            <person name="Gueddou A."/>
            <person name="Louati M."/>
            <person name="Nouioui I."/>
            <person name="Hezbri K."/>
            <person name="Abebe-Akele F."/>
            <person name="Simpson S."/>
            <person name="Morris K."/>
            <person name="Thomas K."/>
            <person name="Gtari M."/>
            <person name="Tisa L.S."/>
        </authorList>
    </citation>
    <scope>NUCLEOTIDE SEQUENCE [LARGE SCALE GENOMIC DNA]</scope>
    <source>
        <strain evidence="4">NRRL B-16219</strain>
    </source>
</reference>
<dbReference type="Proteomes" id="UP000179769">
    <property type="component" value="Unassembled WGS sequence"/>
</dbReference>
<dbReference type="InterPro" id="IPR050471">
    <property type="entry name" value="AB_hydrolase"/>
</dbReference>
<evidence type="ECO:0000313" key="3">
    <source>
        <dbReference type="EMBL" id="OHV46799.1"/>
    </source>
</evidence>
<proteinExistence type="predicted"/>
<evidence type="ECO:0000256" key="1">
    <source>
        <dbReference type="SAM" id="MobiDB-lite"/>
    </source>
</evidence>
<dbReference type="OrthoDB" id="8957634at2"/>
<dbReference type="InterPro" id="IPR000073">
    <property type="entry name" value="AB_hydrolase_1"/>
</dbReference>
<dbReference type="Gene3D" id="3.40.50.1820">
    <property type="entry name" value="alpha/beta hydrolase"/>
    <property type="match status" value="1"/>
</dbReference>
<feature type="region of interest" description="Disordered" evidence="1">
    <location>
        <begin position="289"/>
        <end position="312"/>
    </location>
</feature>
<feature type="compositionally biased region" description="Basic and acidic residues" evidence="1">
    <location>
        <begin position="289"/>
        <end position="300"/>
    </location>
</feature>
<gene>
    <name evidence="3" type="ORF">BBK14_00535</name>
</gene>
<evidence type="ECO:0000259" key="2">
    <source>
        <dbReference type="Pfam" id="PF00561"/>
    </source>
</evidence>